<comment type="caution">
    <text evidence="4">The sequence shown here is derived from an EMBL/GenBank/DDBJ whole genome shotgun (WGS) entry which is preliminary data.</text>
</comment>
<dbReference type="SUPFAM" id="SSF51735">
    <property type="entry name" value="NAD(P)-binding Rossmann-fold domains"/>
    <property type="match status" value="1"/>
</dbReference>
<dbReference type="EMBL" id="JAFCMP010000530">
    <property type="protein sequence ID" value="KAG5177034.1"/>
    <property type="molecule type" value="Genomic_DNA"/>
</dbReference>
<dbReference type="AlphaFoldDB" id="A0A835YTY6"/>
<feature type="signal peptide" evidence="3">
    <location>
        <begin position="1"/>
        <end position="22"/>
    </location>
</feature>
<dbReference type="InterPro" id="IPR002347">
    <property type="entry name" value="SDR_fam"/>
</dbReference>
<accession>A0A835YTY6</accession>
<keyword evidence="5" id="KW-1185">Reference proteome</keyword>
<dbReference type="Gene3D" id="3.40.50.720">
    <property type="entry name" value="NAD(P)-binding Rossmann-like Domain"/>
    <property type="match status" value="1"/>
</dbReference>
<sequence length="411" mass="45003">MMDPIALAHPAMLAVDLAVAQAWWSLTVPPLKVLRTLGIGRAKLPKADLTGKVCIVTGANRGVGARTALHLAEMGATIVLACRRGQANAAKTGIIEELRAKKVEVDLNNIKPMELDLLSMQSVRDFADAFKRDFKRLDILVNNAGVSEPGVTSEGYSITFTTNHIGHYLLTDLLYPETDNARIVNVASVFHQYGDPDKWEEAATGRRGDTGPFDVLTHVYADSKLANLMHALDLRRRFTADRCNAVAFAVHPGNCRTDLWRYVPNNLHNAFDKFMRIFFLSPELGCYTSVSAAVAPLDRLREPDGNLARFLQPYWCPVPYVKDRAAHQIGPFAGCQVIGPFAGCQVGTASLPNDVDGALDTLRRVSEQLVADISKKQETHTQADPAAVKAIHPVAATEYPSLAPRDVPIRF</sequence>
<evidence type="ECO:0000256" key="2">
    <source>
        <dbReference type="ARBA" id="ARBA00023002"/>
    </source>
</evidence>
<dbReference type="OrthoDB" id="47007at2759"/>
<evidence type="ECO:0000313" key="4">
    <source>
        <dbReference type="EMBL" id="KAG5177034.1"/>
    </source>
</evidence>
<dbReference type="PANTHER" id="PTHR24320">
    <property type="entry name" value="RETINOL DEHYDROGENASE"/>
    <property type="match status" value="1"/>
</dbReference>
<evidence type="ECO:0000256" key="3">
    <source>
        <dbReference type="SAM" id="SignalP"/>
    </source>
</evidence>
<dbReference type="GO" id="GO:0016491">
    <property type="term" value="F:oxidoreductase activity"/>
    <property type="evidence" value="ECO:0007669"/>
    <property type="project" value="UniProtKB-KW"/>
</dbReference>
<dbReference type="Pfam" id="PF00106">
    <property type="entry name" value="adh_short"/>
    <property type="match status" value="1"/>
</dbReference>
<organism evidence="4 5">
    <name type="scientific">Tribonema minus</name>
    <dbReference type="NCBI Taxonomy" id="303371"/>
    <lineage>
        <taxon>Eukaryota</taxon>
        <taxon>Sar</taxon>
        <taxon>Stramenopiles</taxon>
        <taxon>Ochrophyta</taxon>
        <taxon>PX clade</taxon>
        <taxon>Xanthophyceae</taxon>
        <taxon>Tribonematales</taxon>
        <taxon>Tribonemataceae</taxon>
        <taxon>Tribonema</taxon>
    </lineage>
</organism>
<dbReference type="PRINTS" id="PR00081">
    <property type="entry name" value="GDHRDH"/>
</dbReference>
<gene>
    <name evidence="4" type="ORF">JKP88DRAFT_282276</name>
</gene>
<feature type="chain" id="PRO_5032411137" evidence="3">
    <location>
        <begin position="23"/>
        <end position="411"/>
    </location>
</feature>
<name>A0A835YTY6_9STRA</name>
<proteinExistence type="inferred from homology"/>
<dbReference type="InterPro" id="IPR036291">
    <property type="entry name" value="NAD(P)-bd_dom_sf"/>
</dbReference>
<protein>
    <submittedName>
        <fullName evidence="4">Uncharacterized protein</fullName>
    </submittedName>
</protein>
<dbReference type="PANTHER" id="PTHR24320:SF148">
    <property type="entry name" value="NAD(P)-BINDING ROSSMANN-FOLD SUPERFAMILY PROTEIN"/>
    <property type="match status" value="1"/>
</dbReference>
<evidence type="ECO:0000256" key="1">
    <source>
        <dbReference type="ARBA" id="ARBA00006484"/>
    </source>
</evidence>
<reference evidence="4" key="1">
    <citation type="submission" date="2021-02" db="EMBL/GenBank/DDBJ databases">
        <title>First Annotated Genome of the Yellow-green Alga Tribonema minus.</title>
        <authorList>
            <person name="Mahan K.M."/>
        </authorList>
    </citation>
    <scope>NUCLEOTIDE SEQUENCE</scope>
    <source>
        <strain evidence="4">UTEX B ZZ1240</strain>
    </source>
</reference>
<keyword evidence="3" id="KW-0732">Signal</keyword>
<comment type="similarity">
    <text evidence="1">Belongs to the short-chain dehydrogenases/reductases (SDR) family.</text>
</comment>
<dbReference type="Proteomes" id="UP000664859">
    <property type="component" value="Unassembled WGS sequence"/>
</dbReference>
<keyword evidence="2" id="KW-0560">Oxidoreductase</keyword>
<evidence type="ECO:0000313" key="5">
    <source>
        <dbReference type="Proteomes" id="UP000664859"/>
    </source>
</evidence>